<dbReference type="PANTHER" id="PTHR20881">
    <property type="entry name" value="3-METHYL-2-OXOBUTANOATE HYDROXYMETHYLTRANSFERASE"/>
    <property type="match status" value="1"/>
</dbReference>
<comment type="cofactor">
    <cofactor evidence="8 11">
        <name>Mg(2+)</name>
        <dbReference type="ChEBI" id="CHEBI:18420"/>
    </cofactor>
    <text evidence="8 11">Binds 1 Mg(2+) ion per subunit.</text>
</comment>
<feature type="binding site" evidence="8 10">
    <location>
        <position position="90"/>
    </location>
    <ligand>
        <name>3-methyl-2-oxobutanoate</name>
        <dbReference type="ChEBI" id="CHEBI:11851"/>
    </ligand>
</feature>
<feature type="binding site" evidence="8 11">
    <location>
        <position position="121"/>
    </location>
    <ligand>
        <name>Mg(2+)</name>
        <dbReference type="ChEBI" id="CHEBI:18420"/>
    </ligand>
</feature>
<evidence type="ECO:0000256" key="4">
    <source>
        <dbReference type="ARBA" id="ARBA00022655"/>
    </source>
</evidence>
<dbReference type="PANTHER" id="PTHR20881:SF0">
    <property type="entry name" value="3-METHYL-2-OXOBUTANOATE HYDROXYMETHYLTRANSFERASE"/>
    <property type="match status" value="1"/>
</dbReference>
<dbReference type="KEGG" id="afy:BW247_02850"/>
<evidence type="ECO:0000313" key="13">
    <source>
        <dbReference type="Proteomes" id="UP000243807"/>
    </source>
</evidence>
<dbReference type="EMBL" id="CP019434">
    <property type="protein sequence ID" value="APZ42162.1"/>
    <property type="molecule type" value="Genomic_DNA"/>
</dbReference>
<evidence type="ECO:0000256" key="11">
    <source>
        <dbReference type="PIRSR" id="PIRSR000388-3"/>
    </source>
</evidence>
<dbReference type="GO" id="GO:0015940">
    <property type="term" value="P:pantothenate biosynthetic process"/>
    <property type="evidence" value="ECO:0007669"/>
    <property type="project" value="UniProtKB-UniRule"/>
</dbReference>
<dbReference type="NCBIfam" id="NF001452">
    <property type="entry name" value="PRK00311.1"/>
    <property type="match status" value="1"/>
</dbReference>
<name>A0A1P8UE77_9GAMM</name>
<evidence type="ECO:0000256" key="7">
    <source>
        <dbReference type="ARBA" id="ARBA00056497"/>
    </source>
</evidence>
<comment type="pathway">
    <text evidence="1 8">Cofactor biosynthesis; (R)-pantothenate biosynthesis; (R)-pantoate from 3-methyl-2-oxobutanoate: step 1/2.</text>
</comment>
<dbReference type="InterPro" id="IPR003700">
    <property type="entry name" value="Pantoate_hydroxy_MeTrfase"/>
</dbReference>
<organism evidence="12 13">
    <name type="scientific">Acidihalobacter ferrooxydans</name>
    <dbReference type="NCBI Taxonomy" id="1765967"/>
    <lineage>
        <taxon>Bacteria</taxon>
        <taxon>Pseudomonadati</taxon>
        <taxon>Pseudomonadota</taxon>
        <taxon>Gammaproteobacteria</taxon>
        <taxon>Chromatiales</taxon>
        <taxon>Ectothiorhodospiraceae</taxon>
        <taxon>Acidihalobacter</taxon>
    </lineage>
</organism>
<keyword evidence="8 11" id="KW-0460">Magnesium</keyword>
<dbReference type="HAMAP" id="MF_00156">
    <property type="entry name" value="PanB"/>
    <property type="match status" value="1"/>
</dbReference>
<reference evidence="12 13" key="1">
    <citation type="submission" date="2017-01" db="EMBL/GenBank/DDBJ databases">
        <title>Draft sequence of Acidihalobacter ferrooxidans strain DSM 14175 (strain V8).</title>
        <authorList>
            <person name="Khaleque H.N."/>
            <person name="Ramsay J.P."/>
            <person name="Murphy R.J.T."/>
            <person name="Kaksonen A.H."/>
            <person name="Boxall N.J."/>
            <person name="Watkin E.L.J."/>
        </authorList>
    </citation>
    <scope>NUCLEOTIDE SEQUENCE [LARGE SCALE GENOMIC DNA]</scope>
    <source>
        <strain evidence="12 13">V8</strain>
    </source>
</reference>
<evidence type="ECO:0000256" key="1">
    <source>
        <dbReference type="ARBA" id="ARBA00005033"/>
    </source>
</evidence>
<feature type="binding site" evidence="8 10">
    <location>
        <begin position="51"/>
        <end position="52"/>
    </location>
    <ligand>
        <name>3-methyl-2-oxobutanoate</name>
        <dbReference type="ChEBI" id="CHEBI:11851"/>
    </ligand>
</feature>
<dbReference type="Pfam" id="PF02548">
    <property type="entry name" value="Pantoate_transf"/>
    <property type="match status" value="1"/>
</dbReference>
<keyword evidence="13" id="KW-1185">Reference proteome</keyword>
<accession>A0A1P8UE77</accession>
<keyword evidence="8" id="KW-0963">Cytoplasm</keyword>
<feature type="active site" description="Proton acceptor" evidence="8 9">
    <location>
        <position position="188"/>
    </location>
</feature>
<dbReference type="Proteomes" id="UP000243807">
    <property type="component" value="Chromosome"/>
</dbReference>
<dbReference type="UniPathway" id="UPA00028">
    <property type="reaction ID" value="UER00003"/>
</dbReference>
<sequence length="270" mass="28399">MSTHSENQRITVTTLARMRREGEKIVCLTAYDAGFARMADAAGVDVILVGDSLGMVVQGCESTIGVTMDDMVYHTRLAARGRSHALLMADLPFLSCPDTAQALHNAGRLMQEGGADMVKLEGGAAQADVVARLSMNGIPVCAHLGLRPQFVHKLGGYRVQGREADIAALLREDAHVLEQAGADALLLECVPATLAQQITQAAGIPVIGIGAGATCDGQILVIHDVLGITPGRAPRFARNFMPGHDSIDGAIRAYATAVRDGSFPTADEAF</sequence>
<dbReference type="OrthoDB" id="9781789at2"/>
<evidence type="ECO:0000313" key="12">
    <source>
        <dbReference type="EMBL" id="APZ42162.1"/>
    </source>
</evidence>
<dbReference type="PIRSF" id="PIRSF000388">
    <property type="entry name" value="Pantoate_hydroxy_MeTrfase"/>
    <property type="match status" value="1"/>
</dbReference>
<dbReference type="NCBIfam" id="TIGR00222">
    <property type="entry name" value="panB"/>
    <property type="match status" value="1"/>
</dbReference>
<comment type="catalytic activity">
    <reaction evidence="8">
        <text>(6R)-5,10-methylene-5,6,7,8-tetrahydrofolate + 3-methyl-2-oxobutanoate + H2O = 2-dehydropantoate + (6S)-5,6,7,8-tetrahydrofolate</text>
        <dbReference type="Rhea" id="RHEA:11824"/>
        <dbReference type="ChEBI" id="CHEBI:11561"/>
        <dbReference type="ChEBI" id="CHEBI:11851"/>
        <dbReference type="ChEBI" id="CHEBI:15377"/>
        <dbReference type="ChEBI" id="CHEBI:15636"/>
        <dbReference type="ChEBI" id="CHEBI:57453"/>
        <dbReference type="EC" id="2.1.2.11"/>
    </reaction>
</comment>
<evidence type="ECO:0000256" key="2">
    <source>
        <dbReference type="ARBA" id="ARBA00008676"/>
    </source>
</evidence>
<feature type="binding site" evidence="8 11">
    <location>
        <position position="51"/>
    </location>
    <ligand>
        <name>Mg(2+)</name>
        <dbReference type="ChEBI" id="CHEBI:18420"/>
    </ligand>
</feature>
<comment type="function">
    <text evidence="7 8">Catalyzes the reversible reaction in which hydroxymethyl group from 5,10-methylenetetrahydrofolate is transferred onto alpha-ketoisovalerate to form ketopantoate.</text>
</comment>
<dbReference type="InterPro" id="IPR040442">
    <property type="entry name" value="Pyrv_kinase-like_dom_sf"/>
</dbReference>
<dbReference type="GO" id="GO:0032259">
    <property type="term" value="P:methylation"/>
    <property type="evidence" value="ECO:0007669"/>
    <property type="project" value="UniProtKB-KW"/>
</dbReference>
<evidence type="ECO:0000256" key="10">
    <source>
        <dbReference type="PIRSR" id="PIRSR000388-2"/>
    </source>
</evidence>
<dbReference type="EC" id="2.1.2.11" evidence="8"/>
<dbReference type="GO" id="GO:0008168">
    <property type="term" value="F:methyltransferase activity"/>
    <property type="evidence" value="ECO:0007669"/>
    <property type="project" value="UniProtKB-KW"/>
</dbReference>
<keyword evidence="12" id="KW-0489">Methyltransferase</keyword>
<evidence type="ECO:0000256" key="9">
    <source>
        <dbReference type="PIRSR" id="PIRSR000388-1"/>
    </source>
</evidence>
<feature type="binding site" evidence="8 11">
    <location>
        <position position="90"/>
    </location>
    <ligand>
        <name>Mg(2+)</name>
        <dbReference type="ChEBI" id="CHEBI:18420"/>
    </ligand>
</feature>
<dbReference type="STRING" id="1765967.BW247_02850"/>
<keyword evidence="4 8" id="KW-0566">Pantothenate biosynthesis</keyword>
<dbReference type="FunFam" id="3.20.20.60:FF:000003">
    <property type="entry name" value="3-methyl-2-oxobutanoate hydroxymethyltransferase"/>
    <property type="match status" value="1"/>
</dbReference>
<evidence type="ECO:0000256" key="5">
    <source>
        <dbReference type="ARBA" id="ARBA00022679"/>
    </source>
</evidence>
<comment type="subcellular location">
    <subcellularLocation>
        <location evidence="8">Cytoplasm</location>
    </subcellularLocation>
</comment>
<comment type="similarity">
    <text evidence="2 8">Belongs to the PanB family.</text>
</comment>
<evidence type="ECO:0000256" key="8">
    <source>
        <dbReference type="HAMAP-Rule" id="MF_00156"/>
    </source>
</evidence>
<dbReference type="GO" id="GO:0005737">
    <property type="term" value="C:cytoplasm"/>
    <property type="evidence" value="ECO:0007669"/>
    <property type="project" value="UniProtKB-SubCell"/>
</dbReference>
<dbReference type="GO" id="GO:0003864">
    <property type="term" value="F:3-methyl-2-oxobutanoate hydroxymethyltransferase activity"/>
    <property type="evidence" value="ECO:0007669"/>
    <property type="project" value="UniProtKB-UniRule"/>
</dbReference>
<keyword evidence="5 8" id="KW-0808">Transferase</keyword>
<dbReference type="InterPro" id="IPR015813">
    <property type="entry name" value="Pyrv/PenolPyrv_kinase-like_dom"/>
</dbReference>
<dbReference type="GO" id="GO:0000287">
    <property type="term" value="F:magnesium ion binding"/>
    <property type="evidence" value="ECO:0007669"/>
    <property type="project" value="TreeGrafter"/>
</dbReference>
<protein>
    <recommendedName>
        <fullName evidence="8">3-methyl-2-oxobutanoate hydroxymethyltransferase</fullName>
        <ecNumber evidence="8">2.1.2.11</ecNumber>
    </recommendedName>
    <alternativeName>
        <fullName evidence="8">Ketopantoate hydroxymethyltransferase</fullName>
        <shortName evidence="8">KPHMT</shortName>
    </alternativeName>
</protein>
<feature type="binding site" evidence="8 10">
    <location>
        <position position="119"/>
    </location>
    <ligand>
        <name>3-methyl-2-oxobutanoate</name>
        <dbReference type="ChEBI" id="CHEBI:11851"/>
    </ligand>
</feature>
<dbReference type="CDD" id="cd06557">
    <property type="entry name" value="KPHMT-like"/>
    <property type="match status" value="1"/>
</dbReference>
<comment type="subunit">
    <text evidence="3 8">Homodecamer; pentamer of dimers.</text>
</comment>
<dbReference type="RefSeq" id="WP_076835607.1">
    <property type="nucleotide sequence ID" value="NZ_CP019434.1"/>
</dbReference>
<dbReference type="Gene3D" id="3.20.20.60">
    <property type="entry name" value="Phosphoenolpyruvate-binding domains"/>
    <property type="match status" value="1"/>
</dbReference>
<proteinExistence type="inferred from homology"/>
<evidence type="ECO:0000256" key="3">
    <source>
        <dbReference type="ARBA" id="ARBA00011424"/>
    </source>
</evidence>
<keyword evidence="6 8" id="KW-0479">Metal-binding</keyword>
<evidence type="ECO:0000256" key="6">
    <source>
        <dbReference type="ARBA" id="ARBA00022723"/>
    </source>
</evidence>
<dbReference type="SUPFAM" id="SSF51621">
    <property type="entry name" value="Phosphoenolpyruvate/pyruvate domain"/>
    <property type="match status" value="1"/>
</dbReference>
<dbReference type="AlphaFoldDB" id="A0A1P8UE77"/>
<gene>
    <name evidence="8" type="primary">panB</name>
    <name evidence="12" type="ORF">BW247_02850</name>
</gene>